<dbReference type="InterPro" id="IPR007029">
    <property type="entry name" value="YHS_dom"/>
</dbReference>
<dbReference type="AlphaFoldDB" id="A0A1H2YI96"/>
<accession>A0A1H2YI96</accession>
<gene>
    <name evidence="4" type="ORF">SAMN05444358_102278</name>
</gene>
<feature type="region of interest" description="Disordered" evidence="1">
    <location>
        <begin position="166"/>
        <end position="185"/>
    </location>
</feature>
<dbReference type="RefSeq" id="WP_074736790.1">
    <property type="nucleotide sequence ID" value="NZ_FNNP01000002.1"/>
</dbReference>
<feature type="signal peptide" evidence="2">
    <location>
        <begin position="1"/>
        <end position="30"/>
    </location>
</feature>
<dbReference type="OrthoDB" id="344729at2"/>
<evidence type="ECO:0000256" key="2">
    <source>
        <dbReference type="SAM" id="SignalP"/>
    </source>
</evidence>
<protein>
    <submittedName>
        <fullName evidence="4">YHS domain-containing protein</fullName>
    </submittedName>
</protein>
<proteinExistence type="predicted"/>
<evidence type="ECO:0000256" key="1">
    <source>
        <dbReference type="SAM" id="MobiDB-lite"/>
    </source>
</evidence>
<evidence type="ECO:0000259" key="3">
    <source>
        <dbReference type="Pfam" id="PF04945"/>
    </source>
</evidence>
<dbReference type="STRING" id="985054.SAMN05444358_102278"/>
<feature type="chain" id="PRO_5010332638" evidence="2">
    <location>
        <begin position="31"/>
        <end position="185"/>
    </location>
</feature>
<dbReference type="EMBL" id="FNNP01000002">
    <property type="protein sequence ID" value="SDX04344.1"/>
    <property type="molecule type" value="Genomic_DNA"/>
</dbReference>
<keyword evidence="5" id="KW-1185">Reference proteome</keyword>
<organism evidence="4 5">
    <name type="scientific">Ruegeria halocynthiae</name>
    <dbReference type="NCBI Taxonomy" id="985054"/>
    <lineage>
        <taxon>Bacteria</taxon>
        <taxon>Pseudomonadati</taxon>
        <taxon>Pseudomonadota</taxon>
        <taxon>Alphaproteobacteria</taxon>
        <taxon>Rhodobacterales</taxon>
        <taxon>Roseobacteraceae</taxon>
        <taxon>Ruegeria</taxon>
    </lineage>
</organism>
<name>A0A1H2YI96_9RHOB</name>
<evidence type="ECO:0000313" key="5">
    <source>
        <dbReference type="Proteomes" id="UP000183400"/>
    </source>
</evidence>
<feature type="domain" description="YHS" evidence="3">
    <location>
        <begin position="62"/>
        <end position="93"/>
    </location>
</feature>
<dbReference type="Pfam" id="PF04945">
    <property type="entry name" value="YHS"/>
    <property type="match status" value="1"/>
</dbReference>
<reference evidence="5" key="1">
    <citation type="submission" date="2016-10" db="EMBL/GenBank/DDBJ databases">
        <authorList>
            <person name="Varghese N."/>
            <person name="Submissions S."/>
        </authorList>
    </citation>
    <scope>NUCLEOTIDE SEQUENCE [LARGE SCALE GENOMIC DNA]</scope>
    <source>
        <strain evidence="5">DSM 27839</strain>
    </source>
</reference>
<evidence type="ECO:0000313" key="4">
    <source>
        <dbReference type="EMBL" id="SDX04344.1"/>
    </source>
</evidence>
<dbReference type="Proteomes" id="UP000183400">
    <property type="component" value="Unassembled WGS sequence"/>
</dbReference>
<dbReference type="NCBIfam" id="NF041384">
    <property type="entry name" value="YHS_seleno_dom"/>
    <property type="match status" value="1"/>
</dbReference>
<keyword evidence="2" id="KW-0732">Signal</keyword>
<sequence length="185" mass="19922">MICHGILKTPGKVLAASIMFGIGAITPASAEELLNTHEGVAMDGFDVVAYFSENAPAVGLEQHAITYKGSEWLFSSAENAAAFESSPEKYAPQFNGFCSYAVSEGYGAEVDFIKGWAVLDGKLYLNWNEETKDEFVAEHTTRVGSAESAWPAVHSGIQDGSVPLYRHADEPTEGISHPQTQDFNG</sequence>